<keyword evidence="4" id="KW-1185">Reference proteome</keyword>
<reference evidence="3" key="2">
    <citation type="submission" date="2015-02" db="UniProtKB">
        <authorList>
            <consortium name="EnsemblMetazoa"/>
        </authorList>
    </citation>
    <scope>IDENTIFICATION</scope>
</reference>
<dbReference type="HOGENOM" id="CLU_093022_0_0_1"/>
<dbReference type="GO" id="GO:0005634">
    <property type="term" value="C:nucleus"/>
    <property type="evidence" value="ECO:0007669"/>
    <property type="project" value="InterPro"/>
</dbReference>
<dbReference type="GO" id="GO:0005737">
    <property type="term" value="C:cytoplasm"/>
    <property type="evidence" value="ECO:0007669"/>
    <property type="project" value="InterPro"/>
</dbReference>
<dbReference type="GO" id="GO:0008140">
    <property type="term" value="F:cAMP response element binding protein binding"/>
    <property type="evidence" value="ECO:0007669"/>
    <property type="project" value="TreeGrafter"/>
</dbReference>
<dbReference type="OMA" id="NAMHEND"/>
<dbReference type="EMBL" id="JH432104">
    <property type="status" value="NOT_ANNOTATED_CDS"/>
    <property type="molecule type" value="Genomic_DNA"/>
</dbReference>
<dbReference type="GO" id="GO:0045944">
    <property type="term" value="P:positive regulation of transcription by RNA polymerase II"/>
    <property type="evidence" value="ECO:0007669"/>
    <property type="project" value="TreeGrafter"/>
</dbReference>
<evidence type="ECO:0000256" key="1">
    <source>
        <dbReference type="SAM" id="MobiDB-lite"/>
    </source>
</evidence>
<reference evidence="4" key="1">
    <citation type="submission" date="2011-05" db="EMBL/GenBank/DDBJ databases">
        <authorList>
            <person name="Richards S.R."/>
            <person name="Qu J."/>
            <person name="Jiang H."/>
            <person name="Jhangiani S.N."/>
            <person name="Agravi P."/>
            <person name="Goodspeed R."/>
            <person name="Gross S."/>
            <person name="Mandapat C."/>
            <person name="Jackson L."/>
            <person name="Mathew T."/>
            <person name="Pu L."/>
            <person name="Thornton R."/>
            <person name="Saada N."/>
            <person name="Wilczek-Boney K.B."/>
            <person name="Lee S."/>
            <person name="Kovar C."/>
            <person name="Wu Y."/>
            <person name="Scherer S.E."/>
            <person name="Worley K.C."/>
            <person name="Muzny D.M."/>
            <person name="Gibbs R."/>
        </authorList>
    </citation>
    <scope>NUCLEOTIDE SEQUENCE</scope>
    <source>
        <strain evidence="4">Brora</strain>
    </source>
</reference>
<dbReference type="InterPro" id="IPR024786">
    <property type="entry name" value="TORC"/>
</dbReference>
<dbReference type="eggNOG" id="ENOG502QU41">
    <property type="taxonomic scope" value="Eukaryota"/>
</dbReference>
<dbReference type="AlphaFoldDB" id="T1JMR5"/>
<dbReference type="Pfam" id="PF12885">
    <property type="entry name" value="TORC_M"/>
    <property type="match status" value="1"/>
</dbReference>
<feature type="domain" description="Transducer of regulated CREB activity middle" evidence="2">
    <location>
        <begin position="96"/>
        <end position="219"/>
    </location>
</feature>
<dbReference type="Proteomes" id="UP000014500">
    <property type="component" value="Unassembled WGS sequence"/>
</dbReference>
<proteinExistence type="predicted"/>
<organism evidence="3 4">
    <name type="scientific">Strigamia maritima</name>
    <name type="common">European centipede</name>
    <name type="synonym">Geophilus maritimus</name>
    <dbReference type="NCBI Taxonomy" id="126957"/>
    <lineage>
        <taxon>Eukaryota</taxon>
        <taxon>Metazoa</taxon>
        <taxon>Ecdysozoa</taxon>
        <taxon>Arthropoda</taxon>
        <taxon>Myriapoda</taxon>
        <taxon>Chilopoda</taxon>
        <taxon>Pleurostigmophora</taxon>
        <taxon>Geophilomorpha</taxon>
        <taxon>Linotaeniidae</taxon>
        <taxon>Strigamia</taxon>
    </lineage>
</organism>
<name>T1JMR5_STRMM</name>
<evidence type="ECO:0000313" key="3">
    <source>
        <dbReference type="EnsemblMetazoa" id="SMAR015145-PA"/>
    </source>
</evidence>
<protein>
    <recommendedName>
        <fullName evidence="2">Transducer of regulated CREB activity middle domain-containing protein</fullName>
    </recommendedName>
</protein>
<dbReference type="EnsemblMetazoa" id="SMAR015145-RA">
    <property type="protein sequence ID" value="SMAR015145-PA"/>
    <property type="gene ID" value="SMAR015145"/>
</dbReference>
<accession>T1JMR5</accession>
<dbReference type="STRING" id="126957.T1JMR5"/>
<sequence length="238" mass="26697">NLYQKDHLHINPALRPYGGGSLPNVNQISNNSIDLQSALISLEDIKQGRDGFETRCYNSRDSPNRHMTARRSRPFDKRMESSPYYLSPPPETSWRRTNSDSALHQSAIQADSYHLSNTPPTVRRGVPDDGSFMLDGSFIKDYWDAKKDSNCLSPLMHARPKSCEVPGINIYHSEQEPMGIHMIPISNNTGSLPDLSNLQFPPPLATPLDAEDQATPPYNTASALRLPSLHTRYLHTCK</sequence>
<dbReference type="PhylomeDB" id="T1JMR5"/>
<feature type="region of interest" description="Disordered" evidence="1">
    <location>
        <begin position="56"/>
        <end position="103"/>
    </location>
</feature>
<dbReference type="InterPro" id="IPR024784">
    <property type="entry name" value="TORC_M"/>
</dbReference>
<dbReference type="PANTHER" id="PTHR13589">
    <property type="entry name" value="CREB-REGULATED TRANSCRIPTION COACTIVATOR"/>
    <property type="match status" value="1"/>
</dbReference>
<evidence type="ECO:0000259" key="2">
    <source>
        <dbReference type="Pfam" id="PF12885"/>
    </source>
</evidence>
<dbReference type="PANTHER" id="PTHR13589:SF15">
    <property type="entry name" value="CREB-REGULATED TRANSCRIPTION COACTIVATOR, ISOFORM B"/>
    <property type="match status" value="1"/>
</dbReference>
<evidence type="ECO:0000313" key="4">
    <source>
        <dbReference type="Proteomes" id="UP000014500"/>
    </source>
</evidence>